<name>A0ABQ7ZSL1_BRANA</name>
<keyword evidence="2" id="KW-1185">Reference proteome</keyword>
<gene>
    <name evidence="1" type="ORF">HID58_059313</name>
</gene>
<reference evidence="1 2" key="1">
    <citation type="submission" date="2021-05" db="EMBL/GenBank/DDBJ databases">
        <title>Genome Assembly of Synthetic Allotetraploid Brassica napus Reveals Homoeologous Exchanges between Subgenomes.</title>
        <authorList>
            <person name="Davis J.T."/>
        </authorList>
    </citation>
    <scope>NUCLEOTIDE SEQUENCE [LARGE SCALE GENOMIC DNA]</scope>
    <source>
        <strain evidence="2">cv. Da-Ae</strain>
        <tissue evidence="1">Seedling</tissue>
    </source>
</reference>
<accession>A0ABQ7ZSL1</accession>
<comment type="caution">
    <text evidence="1">The sequence shown here is derived from an EMBL/GenBank/DDBJ whole genome shotgun (WGS) entry which is preliminary data.</text>
</comment>
<evidence type="ECO:0000313" key="2">
    <source>
        <dbReference type="Proteomes" id="UP000824890"/>
    </source>
</evidence>
<evidence type="ECO:0000313" key="1">
    <source>
        <dbReference type="EMBL" id="KAH0883217.1"/>
    </source>
</evidence>
<organism evidence="1 2">
    <name type="scientific">Brassica napus</name>
    <name type="common">Rape</name>
    <dbReference type="NCBI Taxonomy" id="3708"/>
    <lineage>
        <taxon>Eukaryota</taxon>
        <taxon>Viridiplantae</taxon>
        <taxon>Streptophyta</taxon>
        <taxon>Embryophyta</taxon>
        <taxon>Tracheophyta</taxon>
        <taxon>Spermatophyta</taxon>
        <taxon>Magnoliopsida</taxon>
        <taxon>eudicotyledons</taxon>
        <taxon>Gunneridae</taxon>
        <taxon>Pentapetalae</taxon>
        <taxon>rosids</taxon>
        <taxon>malvids</taxon>
        <taxon>Brassicales</taxon>
        <taxon>Brassicaceae</taxon>
        <taxon>Brassiceae</taxon>
        <taxon>Brassica</taxon>
    </lineage>
</organism>
<dbReference type="Proteomes" id="UP000824890">
    <property type="component" value="Unassembled WGS sequence"/>
</dbReference>
<protein>
    <submittedName>
        <fullName evidence="1">Uncharacterized protein</fullName>
    </submittedName>
</protein>
<sequence length="74" mass="8657">MKTESLVRLLMSGKLPMSLFFESFKMESWLRLLIEEGTSPSKPFEERIKTSNLLRLPNLEGSVEEMKLLLLRTR</sequence>
<dbReference type="EMBL" id="JAGKQM010000014">
    <property type="protein sequence ID" value="KAH0883217.1"/>
    <property type="molecule type" value="Genomic_DNA"/>
</dbReference>
<proteinExistence type="predicted"/>